<reference evidence="1" key="1">
    <citation type="submission" date="2017-07" db="EMBL/GenBank/DDBJ databases">
        <title>The cable genome - Insights into the physiology and evolution of filamentous bacteria capable of sulfide oxidation via long distance electron transfer.</title>
        <authorList>
            <person name="Thorup C."/>
            <person name="Bjerg J.T."/>
            <person name="Schreiber L."/>
            <person name="Nielsen L.P."/>
            <person name="Kjeldsen K.U."/>
            <person name="Boesen T."/>
            <person name="Boggild A."/>
            <person name="Meysman F."/>
            <person name="Geelhoed J."/>
            <person name="Schramm A."/>
        </authorList>
    </citation>
    <scope>NUCLEOTIDE SEQUENCE [LARGE SCALE GENOMIC DNA]</scope>
    <source>
        <strain evidence="1">GS</strain>
    </source>
</reference>
<protein>
    <submittedName>
        <fullName evidence="1">Uncharacterized protein</fullName>
    </submittedName>
</protein>
<organism evidence="1 2">
    <name type="scientific">Candidatus Electronema aureum</name>
    <dbReference type="NCBI Taxonomy" id="2005002"/>
    <lineage>
        <taxon>Bacteria</taxon>
        <taxon>Pseudomonadati</taxon>
        <taxon>Thermodesulfobacteriota</taxon>
        <taxon>Desulfobulbia</taxon>
        <taxon>Desulfobulbales</taxon>
        <taxon>Desulfobulbaceae</taxon>
        <taxon>Candidatus Electronema</taxon>
    </lineage>
</organism>
<evidence type="ECO:0000313" key="2">
    <source>
        <dbReference type="Proteomes" id="UP000316238"/>
    </source>
</evidence>
<comment type="caution">
    <text evidence="1">The sequence shown here is derived from an EMBL/GenBank/DDBJ whole genome shotgun (WGS) entry which is preliminary data.</text>
</comment>
<dbReference type="EMBL" id="NQJD01000066">
    <property type="protein sequence ID" value="TAA73714.1"/>
    <property type="molecule type" value="Genomic_DNA"/>
</dbReference>
<dbReference type="PANTHER" id="PTHR37835">
    <property type="entry name" value="ALPHA-CLOSTRIPAIN"/>
    <property type="match status" value="1"/>
</dbReference>
<name>A0A521FY73_9BACT</name>
<dbReference type="PANTHER" id="PTHR37835:SF1">
    <property type="entry name" value="ALPHA-CLOSTRIPAIN"/>
    <property type="match status" value="1"/>
</dbReference>
<evidence type="ECO:0000313" key="1">
    <source>
        <dbReference type="EMBL" id="TAA73714.1"/>
    </source>
</evidence>
<sequence>MASLEVLCELRQYAEIFVASLNEVPLDGWPYVEVIKKFKRNYQEDTFWNIAKEIVDVYIAFYNSKESVDYANCTAIRSSILEAILEDFASIVELFSKECLSNLEHVEFGEKIENNVMLPAFKKCHSVYGPATDILSIMSYVAKYLDEYSRENILFKEASNKIIKALNQLNDLIVNNISFKETSKNSSQKMLCGVSVWRLMYEEKWNMQIDCYKTLQFYKKYPSWGNLIMKIFAIS</sequence>
<dbReference type="InterPro" id="IPR005077">
    <property type="entry name" value="Peptidase_C11"/>
</dbReference>
<dbReference type="Pfam" id="PF03415">
    <property type="entry name" value="Peptidase_C11"/>
    <property type="match status" value="1"/>
</dbReference>
<dbReference type="Proteomes" id="UP000316238">
    <property type="component" value="Unassembled WGS sequence"/>
</dbReference>
<gene>
    <name evidence="1" type="ORF">CDV28_1661</name>
</gene>
<proteinExistence type="predicted"/>
<dbReference type="AlphaFoldDB" id="A0A521FY73"/>
<accession>A0A521FY73</accession>
<keyword evidence="2" id="KW-1185">Reference proteome</keyword>